<name>A0A2V1P5H3_9RHOB</name>
<keyword evidence="2" id="KW-1185">Reference proteome</keyword>
<accession>A0A2V1P5H3</accession>
<dbReference type="EMBL" id="QETF01000004">
    <property type="protein sequence ID" value="PWG17761.1"/>
    <property type="molecule type" value="Genomic_DNA"/>
</dbReference>
<reference evidence="2" key="1">
    <citation type="submission" date="2018-05" db="EMBL/GenBank/DDBJ databases">
        <authorList>
            <person name="Du Z."/>
            <person name="Wang X."/>
        </authorList>
    </citation>
    <scope>NUCLEOTIDE SEQUENCE [LARGE SCALE GENOMIC DNA]</scope>
    <source>
        <strain evidence="2">WDS4C29</strain>
    </source>
</reference>
<dbReference type="RefSeq" id="WP_109387599.1">
    <property type="nucleotide sequence ID" value="NZ_QETF01000004.1"/>
</dbReference>
<evidence type="ECO:0000313" key="2">
    <source>
        <dbReference type="Proteomes" id="UP000245293"/>
    </source>
</evidence>
<dbReference type="OrthoDB" id="9772295at2"/>
<dbReference type="Proteomes" id="UP000245293">
    <property type="component" value="Unassembled WGS sequence"/>
</dbReference>
<gene>
    <name evidence="1" type="ORF">DFK10_05970</name>
</gene>
<organism evidence="1 2">
    <name type="scientific">Salibaculum griseiflavum</name>
    <dbReference type="NCBI Taxonomy" id="1914409"/>
    <lineage>
        <taxon>Bacteria</taxon>
        <taxon>Pseudomonadati</taxon>
        <taxon>Pseudomonadota</taxon>
        <taxon>Alphaproteobacteria</taxon>
        <taxon>Rhodobacterales</taxon>
        <taxon>Roseobacteraceae</taxon>
        <taxon>Salibaculum</taxon>
    </lineage>
</organism>
<evidence type="ECO:0000313" key="1">
    <source>
        <dbReference type="EMBL" id="PWG17761.1"/>
    </source>
</evidence>
<dbReference type="AlphaFoldDB" id="A0A2V1P5H3"/>
<proteinExistence type="predicted"/>
<dbReference type="InterPro" id="IPR014917">
    <property type="entry name" value="DUF1800"/>
</dbReference>
<sequence>MTFDPVMAEIRFGVGLSPDRAAPGSVNDMLGALAGPDAMAQAWPIARYAGAEPSFASIRAAALAIRDAPDTEAEARAMAHRDQLRENGREMYAANLATEVARTVDTTDGMRERLTRFWADHFTVRAVSGAVRHLVSPYIEEAIRPHVTGRFADMLRAVIVSPMMLVYLDQHLSLGPNSEAARKQVRGLNENLARELLELHTLGVDGAYTQTDVRELAELLTGLGWSARRGFRFRPNSAEPGAETVLGVDYGGGAPSLDDILNAMEGLALHPDTARHLAHKLAVHFIAPDPDPMLVQTMAARYLAASGDLLAMVEGMLLHPAAWAPTARKVKLPFDYIASALRALAVPPEVVAGASLQQVRQVVQFPMRVMGQTWQAPTGPDGWPEAAEEWITPQGMAGRISWAMQAPERLVDPLPDPREFVHHALGPEPPEPVAFAARAAETRTDGVGVVLASAAFNRR</sequence>
<dbReference type="Pfam" id="PF08811">
    <property type="entry name" value="DUF1800"/>
    <property type="match status" value="1"/>
</dbReference>
<comment type="caution">
    <text evidence="1">The sequence shown here is derived from an EMBL/GenBank/DDBJ whole genome shotgun (WGS) entry which is preliminary data.</text>
</comment>
<protein>
    <submittedName>
        <fullName evidence="1">DUF1800 domain-containing protein</fullName>
    </submittedName>
</protein>